<sequence length="97" mass="10608">MGTYSPQSERIHYLTLQEAVAEGFGAYSTLRLWIAQGKLPAYKTGKRVKVLREDLEALAVPVHADPVESHINALVDAAPRLSDDQIARLRLALGGVL</sequence>
<dbReference type="InterPro" id="IPR010093">
    <property type="entry name" value="SinI_DNA-bd"/>
</dbReference>
<accession>I0UV94</accession>
<dbReference type="OrthoDB" id="4807798at2"/>
<keyword evidence="3" id="KW-1185">Reference proteome</keyword>
<evidence type="ECO:0000313" key="3">
    <source>
        <dbReference type="Proteomes" id="UP000004863"/>
    </source>
</evidence>
<dbReference type="NCBIfam" id="TIGR01764">
    <property type="entry name" value="excise"/>
    <property type="match status" value="1"/>
</dbReference>
<organism evidence="2 3">
    <name type="scientific">Rothia aeria F0474</name>
    <dbReference type="NCBI Taxonomy" id="1125724"/>
    <lineage>
        <taxon>Bacteria</taxon>
        <taxon>Bacillati</taxon>
        <taxon>Actinomycetota</taxon>
        <taxon>Actinomycetes</taxon>
        <taxon>Micrococcales</taxon>
        <taxon>Micrococcaceae</taxon>
        <taxon>Rothia</taxon>
    </lineage>
</organism>
<evidence type="ECO:0000259" key="1">
    <source>
        <dbReference type="Pfam" id="PF12728"/>
    </source>
</evidence>
<gene>
    <name evidence="2" type="ORF">HMPREF1324_1469</name>
</gene>
<dbReference type="EMBL" id="AJJQ01000009">
    <property type="protein sequence ID" value="EID51797.1"/>
    <property type="molecule type" value="Genomic_DNA"/>
</dbReference>
<evidence type="ECO:0000313" key="2">
    <source>
        <dbReference type="EMBL" id="EID51797.1"/>
    </source>
</evidence>
<dbReference type="AlphaFoldDB" id="I0UV94"/>
<dbReference type="Proteomes" id="UP000004863">
    <property type="component" value="Unassembled WGS sequence"/>
</dbReference>
<dbReference type="Pfam" id="PF12728">
    <property type="entry name" value="HTH_17"/>
    <property type="match status" value="1"/>
</dbReference>
<proteinExistence type="predicted"/>
<dbReference type="RefSeq" id="WP_006887486.1">
    <property type="nucleotide sequence ID" value="NZ_AJJQ01000009.1"/>
</dbReference>
<feature type="domain" description="Helix-turn-helix" evidence="1">
    <location>
        <begin position="14"/>
        <end position="58"/>
    </location>
</feature>
<name>I0UV94_9MICC</name>
<dbReference type="InterPro" id="IPR041657">
    <property type="entry name" value="HTH_17"/>
</dbReference>
<protein>
    <submittedName>
        <fullName evidence="2">DNA binding domain protein, excisionase family</fullName>
    </submittedName>
</protein>
<dbReference type="PATRIC" id="fig|1125724.3.peg.471"/>
<comment type="caution">
    <text evidence="2">The sequence shown here is derived from an EMBL/GenBank/DDBJ whole genome shotgun (WGS) entry which is preliminary data.</text>
</comment>
<dbReference type="GO" id="GO:0003677">
    <property type="term" value="F:DNA binding"/>
    <property type="evidence" value="ECO:0007669"/>
    <property type="project" value="InterPro"/>
</dbReference>
<reference evidence="2" key="1">
    <citation type="submission" date="2012-03" db="EMBL/GenBank/DDBJ databases">
        <authorList>
            <person name="Durkin A.S."/>
            <person name="McCorrison J."/>
            <person name="Torralba M."/>
            <person name="Gillis M."/>
            <person name="Methe B."/>
            <person name="Sutton G."/>
            <person name="Nelson K.E."/>
        </authorList>
    </citation>
    <scope>NUCLEOTIDE SEQUENCE [LARGE SCALE GENOMIC DNA]</scope>
    <source>
        <strain evidence="2">F0474</strain>
    </source>
</reference>